<dbReference type="EMBL" id="BMFG01000005">
    <property type="protein sequence ID" value="GGD26688.1"/>
    <property type="molecule type" value="Genomic_DNA"/>
</dbReference>
<keyword evidence="3" id="KW-1185">Reference proteome</keyword>
<accession>A0A917DCI4</accession>
<reference evidence="2" key="1">
    <citation type="journal article" date="2014" name="Int. J. Syst. Evol. Microbiol.">
        <title>Complete genome sequence of Corynebacterium casei LMG S-19264T (=DSM 44701T), isolated from a smear-ripened cheese.</title>
        <authorList>
            <consortium name="US DOE Joint Genome Institute (JGI-PGF)"/>
            <person name="Walter F."/>
            <person name="Albersmeier A."/>
            <person name="Kalinowski J."/>
            <person name="Ruckert C."/>
        </authorList>
    </citation>
    <scope>NUCLEOTIDE SEQUENCE</scope>
    <source>
        <strain evidence="2">CGMCC 1.12506</strain>
    </source>
</reference>
<evidence type="ECO:0000313" key="3">
    <source>
        <dbReference type="Proteomes" id="UP000625735"/>
    </source>
</evidence>
<proteinExistence type="predicted"/>
<evidence type="ECO:0000256" key="1">
    <source>
        <dbReference type="SAM" id="SignalP"/>
    </source>
</evidence>
<dbReference type="Proteomes" id="UP000625735">
    <property type="component" value="Unassembled WGS sequence"/>
</dbReference>
<gene>
    <name evidence="2" type="ORF">GCM10011343_16160</name>
</gene>
<sequence>MKKIILLCLVVLISSCKSTKGVVTTKPTDKPNYEVLALSEVSTLQKNRTYELGKRVLMTCNTSAFKPFTSQEATNEVITNINKEKISLTCHNVLRGFGKFNDMKLIEVIRDNTNSISIFRYQCDYEKKYRIKELRVSINDDNKVTAINSKDWKDAFN</sequence>
<comment type="caution">
    <text evidence="2">The sequence shown here is derived from an EMBL/GenBank/DDBJ whole genome shotgun (WGS) entry which is preliminary data.</text>
</comment>
<name>A0A917DCI4_9FLAO</name>
<protein>
    <recommendedName>
        <fullName evidence="4">Lipoprotein</fullName>
    </recommendedName>
</protein>
<evidence type="ECO:0000313" key="2">
    <source>
        <dbReference type="EMBL" id="GGD26688.1"/>
    </source>
</evidence>
<feature type="chain" id="PRO_5036811221" description="Lipoprotein" evidence="1">
    <location>
        <begin position="20"/>
        <end position="157"/>
    </location>
</feature>
<dbReference type="AlphaFoldDB" id="A0A917DCI4"/>
<dbReference type="RefSeq" id="WP_188362051.1">
    <property type="nucleotide sequence ID" value="NZ_BMFG01000005.1"/>
</dbReference>
<organism evidence="2 3">
    <name type="scientific">Flavobacterium orientale</name>
    <dbReference type="NCBI Taxonomy" id="1756020"/>
    <lineage>
        <taxon>Bacteria</taxon>
        <taxon>Pseudomonadati</taxon>
        <taxon>Bacteroidota</taxon>
        <taxon>Flavobacteriia</taxon>
        <taxon>Flavobacteriales</taxon>
        <taxon>Flavobacteriaceae</taxon>
        <taxon>Flavobacterium</taxon>
    </lineage>
</organism>
<evidence type="ECO:0008006" key="4">
    <source>
        <dbReference type="Google" id="ProtNLM"/>
    </source>
</evidence>
<dbReference type="PROSITE" id="PS51257">
    <property type="entry name" value="PROKAR_LIPOPROTEIN"/>
    <property type="match status" value="1"/>
</dbReference>
<feature type="signal peptide" evidence="1">
    <location>
        <begin position="1"/>
        <end position="19"/>
    </location>
</feature>
<reference evidence="2" key="2">
    <citation type="submission" date="2020-09" db="EMBL/GenBank/DDBJ databases">
        <authorList>
            <person name="Sun Q."/>
            <person name="Zhou Y."/>
        </authorList>
    </citation>
    <scope>NUCLEOTIDE SEQUENCE</scope>
    <source>
        <strain evidence="2">CGMCC 1.12506</strain>
    </source>
</reference>
<keyword evidence="1" id="KW-0732">Signal</keyword>